<accession>A0AAF3J8S3</accession>
<dbReference type="AlphaFoldDB" id="A0AAF3J8S3"/>
<organism evidence="1 2">
    <name type="scientific">Mesorhabditis belari</name>
    <dbReference type="NCBI Taxonomy" id="2138241"/>
    <lineage>
        <taxon>Eukaryota</taxon>
        <taxon>Metazoa</taxon>
        <taxon>Ecdysozoa</taxon>
        <taxon>Nematoda</taxon>
        <taxon>Chromadorea</taxon>
        <taxon>Rhabditida</taxon>
        <taxon>Rhabditina</taxon>
        <taxon>Rhabditomorpha</taxon>
        <taxon>Rhabditoidea</taxon>
        <taxon>Rhabditidae</taxon>
        <taxon>Mesorhabditinae</taxon>
        <taxon>Mesorhabditis</taxon>
    </lineage>
</organism>
<protein>
    <recommendedName>
        <fullName evidence="3">HAT C-terminal dimerisation domain-containing protein</fullName>
    </recommendedName>
</protein>
<dbReference type="WBParaSite" id="MBELARI_LOCUS3519">
    <property type="protein sequence ID" value="MBELARI_LOCUS3519"/>
    <property type="gene ID" value="MBELARI_LOCUS3519"/>
</dbReference>
<dbReference type="Proteomes" id="UP000887575">
    <property type="component" value="Unassembled WGS sequence"/>
</dbReference>
<evidence type="ECO:0000313" key="1">
    <source>
        <dbReference type="Proteomes" id="UP000887575"/>
    </source>
</evidence>
<proteinExistence type="predicted"/>
<reference evidence="2" key="1">
    <citation type="submission" date="2024-02" db="UniProtKB">
        <authorList>
            <consortium name="WormBaseParasite"/>
        </authorList>
    </citation>
    <scope>IDENTIFICATION</scope>
</reference>
<evidence type="ECO:0008006" key="3">
    <source>
        <dbReference type="Google" id="ProtNLM"/>
    </source>
</evidence>
<name>A0AAF3J8S3_9BILA</name>
<keyword evidence="1" id="KW-1185">Reference proteome</keyword>
<evidence type="ECO:0000313" key="2">
    <source>
        <dbReference type="WBParaSite" id="MBELARI_LOCUS3519"/>
    </source>
</evidence>
<sequence length="157" mass="18109">MYAVELVFNFLPKIFIVATQYHFSNPQKHKYTGISSTVKSQNNPVSRTRSRTPLIKDQITTYEAIVRGLQWCCVPGSSVSVERLFSRLCVIYGNKRRGRLLPSIVEDLVKVYDTDQQLITSPRFPTRYTQKYAERMCEEGRLDASVFADYTSPRSKL</sequence>